<keyword evidence="10" id="KW-1185">Reference proteome</keyword>
<dbReference type="InterPro" id="IPR025857">
    <property type="entry name" value="MacB_PCD"/>
</dbReference>
<dbReference type="GO" id="GO:0022857">
    <property type="term" value="F:transmembrane transporter activity"/>
    <property type="evidence" value="ECO:0007669"/>
    <property type="project" value="TreeGrafter"/>
</dbReference>
<keyword evidence="9" id="KW-0449">Lipoprotein</keyword>
<sequence length="392" mass="42289">MQVPIAYSFRNLRTRLMTTALTAGGMALVVFVFAAVLMLDEGLKKTLVDTGEADNVVVTRRSSGSEVQSSIERVPAAIVESLPQVAMGAGGERLISKESVVLITLNKRGSKGEVALASNVIIRGVDAMGFTLRPQVKIVAGRMFRAGQAEIVVARGVAERFENAALGDSLRFGSREWKIVGLFDAGQSGFDSEIWGDADQLMQAFRRPVYSSLIFRLIDPAAFETAREAVESDPRLMLEAKRERNFYADQSETLSTFIRILGLSLSVIFSVGAIIGAMITMYAAVANRTAEIGTLRAIGFRRRSILVAFLLESLFLSLLGGVVGILAASTMQFLTLSTTNFQSFAELAFTFQLTPLIVVKSLVFALVMGFIGGVLPAARAARMNIVDALRAA</sequence>
<dbReference type="PANTHER" id="PTHR30572">
    <property type="entry name" value="MEMBRANE COMPONENT OF TRANSPORTER-RELATED"/>
    <property type="match status" value="1"/>
</dbReference>
<evidence type="ECO:0000313" key="9">
    <source>
        <dbReference type="EMBL" id="MBB4246852.1"/>
    </source>
</evidence>
<feature type="domain" description="MacB-like periplasmic core" evidence="8">
    <location>
        <begin position="19"/>
        <end position="231"/>
    </location>
</feature>
<dbReference type="AlphaFoldDB" id="A0A840GE65"/>
<evidence type="ECO:0000259" key="8">
    <source>
        <dbReference type="Pfam" id="PF12704"/>
    </source>
</evidence>
<evidence type="ECO:0000256" key="5">
    <source>
        <dbReference type="ARBA" id="ARBA00023136"/>
    </source>
</evidence>
<dbReference type="Proteomes" id="UP000587070">
    <property type="component" value="Unassembled WGS sequence"/>
</dbReference>
<evidence type="ECO:0000256" key="4">
    <source>
        <dbReference type="ARBA" id="ARBA00022989"/>
    </source>
</evidence>
<dbReference type="PANTHER" id="PTHR30572:SF15">
    <property type="entry name" value="ABC TRANSPORTER PERMEASE"/>
    <property type="match status" value="1"/>
</dbReference>
<evidence type="ECO:0000313" key="10">
    <source>
        <dbReference type="Proteomes" id="UP000587070"/>
    </source>
</evidence>
<feature type="transmembrane region" description="Helical" evidence="6">
    <location>
        <begin position="305"/>
        <end position="329"/>
    </location>
</feature>
<organism evidence="9 10">
    <name type="scientific">Rhodocyclus tenuis</name>
    <name type="common">Rhodospirillum tenue</name>
    <dbReference type="NCBI Taxonomy" id="1066"/>
    <lineage>
        <taxon>Bacteria</taxon>
        <taxon>Pseudomonadati</taxon>
        <taxon>Pseudomonadota</taxon>
        <taxon>Betaproteobacteria</taxon>
        <taxon>Rhodocyclales</taxon>
        <taxon>Rhodocyclaceae</taxon>
        <taxon>Rhodocyclus</taxon>
    </lineage>
</organism>
<comment type="caution">
    <text evidence="9">The sequence shown here is derived from an EMBL/GenBank/DDBJ whole genome shotgun (WGS) entry which is preliminary data.</text>
</comment>
<feature type="transmembrane region" description="Helical" evidence="6">
    <location>
        <begin position="260"/>
        <end position="285"/>
    </location>
</feature>
<dbReference type="Pfam" id="PF12704">
    <property type="entry name" value="MacB_PCD"/>
    <property type="match status" value="1"/>
</dbReference>
<dbReference type="RefSeq" id="WP_153115353.1">
    <property type="nucleotide sequence ID" value="NZ_JACIGE010000003.1"/>
</dbReference>
<evidence type="ECO:0000256" key="2">
    <source>
        <dbReference type="ARBA" id="ARBA00022475"/>
    </source>
</evidence>
<accession>A0A840GE65</accession>
<evidence type="ECO:0000259" key="7">
    <source>
        <dbReference type="Pfam" id="PF02687"/>
    </source>
</evidence>
<reference evidence="9 10" key="1">
    <citation type="submission" date="2020-08" db="EMBL/GenBank/DDBJ databases">
        <title>Genome sequencing of Purple Non-Sulfur Bacteria from various extreme environments.</title>
        <authorList>
            <person name="Mayer M."/>
        </authorList>
    </citation>
    <scope>NUCLEOTIDE SEQUENCE [LARGE SCALE GENOMIC DNA]</scope>
    <source>
        <strain evidence="9 10">2761</strain>
    </source>
</reference>
<evidence type="ECO:0000256" key="3">
    <source>
        <dbReference type="ARBA" id="ARBA00022692"/>
    </source>
</evidence>
<keyword evidence="5 6" id="KW-0472">Membrane</keyword>
<feature type="transmembrane region" description="Helical" evidence="6">
    <location>
        <begin position="20"/>
        <end position="39"/>
    </location>
</feature>
<feature type="domain" description="ABC3 transporter permease C-terminal" evidence="7">
    <location>
        <begin position="264"/>
        <end position="385"/>
    </location>
</feature>
<keyword evidence="4 6" id="KW-1133">Transmembrane helix</keyword>
<evidence type="ECO:0000256" key="1">
    <source>
        <dbReference type="ARBA" id="ARBA00004651"/>
    </source>
</evidence>
<proteinExistence type="predicted"/>
<dbReference type="InterPro" id="IPR050250">
    <property type="entry name" value="Macrolide_Exporter_MacB"/>
</dbReference>
<keyword evidence="3 6" id="KW-0812">Transmembrane</keyword>
<evidence type="ECO:0000256" key="6">
    <source>
        <dbReference type="SAM" id="Phobius"/>
    </source>
</evidence>
<comment type="subcellular location">
    <subcellularLocation>
        <location evidence="1">Cell membrane</location>
        <topology evidence="1">Multi-pass membrane protein</topology>
    </subcellularLocation>
</comment>
<dbReference type="EMBL" id="JACIGE010000003">
    <property type="protein sequence ID" value="MBB4246852.1"/>
    <property type="molecule type" value="Genomic_DNA"/>
</dbReference>
<keyword evidence="2" id="KW-1003">Cell membrane</keyword>
<protein>
    <submittedName>
        <fullName evidence="9">ABC-type lipoprotein release transport system permease subunit</fullName>
    </submittedName>
</protein>
<name>A0A840GE65_RHOTE</name>
<dbReference type="InterPro" id="IPR003838">
    <property type="entry name" value="ABC3_permease_C"/>
</dbReference>
<feature type="transmembrane region" description="Helical" evidence="6">
    <location>
        <begin position="349"/>
        <end position="375"/>
    </location>
</feature>
<gene>
    <name evidence="9" type="ORF">GGD90_001215</name>
</gene>
<dbReference type="OrthoDB" id="9770036at2"/>
<dbReference type="GO" id="GO:0005886">
    <property type="term" value="C:plasma membrane"/>
    <property type="evidence" value="ECO:0007669"/>
    <property type="project" value="UniProtKB-SubCell"/>
</dbReference>
<dbReference type="Pfam" id="PF02687">
    <property type="entry name" value="FtsX"/>
    <property type="match status" value="1"/>
</dbReference>